<dbReference type="Pfam" id="PF06197">
    <property type="entry name" value="DUF998"/>
    <property type="match status" value="1"/>
</dbReference>
<name>A0ABU0GIZ1_9CELL</name>
<feature type="transmembrane region" description="Helical" evidence="1">
    <location>
        <begin position="115"/>
        <end position="133"/>
    </location>
</feature>
<organism evidence="2 3">
    <name type="scientific">Cellulomonas iranensis</name>
    <dbReference type="NCBI Taxonomy" id="76862"/>
    <lineage>
        <taxon>Bacteria</taxon>
        <taxon>Bacillati</taxon>
        <taxon>Actinomycetota</taxon>
        <taxon>Actinomycetes</taxon>
        <taxon>Micrococcales</taxon>
        <taxon>Cellulomonadaceae</taxon>
        <taxon>Cellulomonas</taxon>
    </lineage>
</organism>
<protein>
    <submittedName>
        <fullName evidence="2">Membrane protein</fullName>
    </submittedName>
</protein>
<dbReference type="RefSeq" id="WP_082740270.1">
    <property type="nucleotide sequence ID" value="NZ_CP194061.1"/>
</dbReference>
<comment type="caution">
    <text evidence="2">The sequence shown here is derived from an EMBL/GenBank/DDBJ whole genome shotgun (WGS) entry which is preliminary data.</text>
</comment>
<keyword evidence="1" id="KW-1133">Transmembrane helix</keyword>
<dbReference type="InterPro" id="IPR009339">
    <property type="entry name" value="DUF998"/>
</dbReference>
<evidence type="ECO:0000256" key="1">
    <source>
        <dbReference type="SAM" id="Phobius"/>
    </source>
</evidence>
<sequence>MSAPTPVPSVPAAARPSRGALTGGGVLAGAAAWVAVAHYFVVLLVVRAAWTTPYSVLSNTISDLGAAGCGEHRGRDVCSPWHVAANVSWVATGACLLLGALLLRPVLARGAAGRVGLALIGVAGVGELVVGLSPEDVSAAHVPAAAVAIVGGLAGLLTLGASLARTPGLRGLGVLGVGFGALGATALVLGVTVVPERLVGLVERLAAYPILVWAVAAGVTVLVRRRAHASAASSS</sequence>
<accession>A0ABU0GIZ1</accession>
<feature type="transmembrane region" description="Helical" evidence="1">
    <location>
        <begin position="205"/>
        <end position="223"/>
    </location>
</feature>
<reference evidence="2 3" key="1">
    <citation type="submission" date="2023-07" db="EMBL/GenBank/DDBJ databases">
        <title>Sequencing the genomes of 1000 actinobacteria strains.</title>
        <authorList>
            <person name="Klenk H.-P."/>
        </authorList>
    </citation>
    <scope>NUCLEOTIDE SEQUENCE [LARGE SCALE GENOMIC DNA]</scope>
    <source>
        <strain evidence="2 3">DSM 14785</strain>
    </source>
</reference>
<keyword evidence="3" id="KW-1185">Reference proteome</keyword>
<feature type="transmembrane region" description="Helical" evidence="1">
    <location>
        <begin position="25"/>
        <end position="50"/>
    </location>
</feature>
<evidence type="ECO:0000313" key="3">
    <source>
        <dbReference type="Proteomes" id="UP001240250"/>
    </source>
</evidence>
<feature type="transmembrane region" description="Helical" evidence="1">
    <location>
        <begin position="83"/>
        <end position="103"/>
    </location>
</feature>
<dbReference type="EMBL" id="JAUSVM010000001">
    <property type="protein sequence ID" value="MDQ0424671.1"/>
    <property type="molecule type" value="Genomic_DNA"/>
</dbReference>
<gene>
    <name evidence="2" type="ORF">JO380_001052</name>
</gene>
<evidence type="ECO:0000313" key="2">
    <source>
        <dbReference type="EMBL" id="MDQ0424671.1"/>
    </source>
</evidence>
<keyword evidence="1" id="KW-0472">Membrane</keyword>
<dbReference type="Proteomes" id="UP001240250">
    <property type="component" value="Unassembled WGS sequence"/>
</dbReference>
<feature type="transmembrane region" description="Helical" evidence="1">
    <location>
        <begin position="139"/>
        <end position="160"/>
    </location>
</feature>
<feature type="transmembrane region" description="Helical" evidence="1">
    <location>
        <begin position="172"/>
        <end position="193"/>
    </location>
</feature>
<proteinExistence type="predicted"/>
<keyword evidence="1" id="KW-0812">Transmembrane</keyword>